<gene>
    <name evidence="2" type="ORF">AAFF_G00150470</name>
</gene>
<feature type="region of interest" description="Disordered" evidence="1">
    <location>
        <begin position="78"/>
        <end position="97"/>
    </location>
</feature>
<dbReference type="EMBL" id="JAINUG010000206">
    <property type="protein sequence ID" value="KAJ8387746.1"/>
    <property type="molecule type" value="Genomic_DNA"/>
</dbReference>
<proteinExistence type="predicted"/>
<accession>A0AAD7W8C9</accession>
<organism evidence="2 3">
    <name type="scientific">Aldrovandia affinis</name>
    <dbReference type="NCBI Taxonomy" id="143900"/>
    <lineage>
        <taxon>Eukaryota</taxon>
        <taxon>Metazoa</taxon>
        <taxon>Chordata</taxon>
        <taxon>Craniata</taxon>
        <taxon>Vertebrata</taxon>
        <taxon>Euteleostomi</taxon>
        <taxon>Actinopterygii</taxon>
        <taxon>Neopterygii</taxon>
        <taxon>Teleostei</taxon>
        <taxon>Notacanthiformes</taxon>
        <taxon>Halosauridae</taxon>
        <taxon>Aldrovandia</taxon>
    </lineage>
</organism>
<keyword evidence="3" id="KW-1185">Reference proteome</keyword>
<dbReference type="AlphaFoldDB" id="A0AAD7W8C9"/>
<feature type="region of interest" description="Disordered" evidence="1">
    <location>
        <begin position="1"/>
        <end position="24"/>
    </location>
</feature>
<feature type="compositionally biased region" description="Basic and acidic residues" evidence="1">
    <location>
        <begin position="1"/>
        <end position="16"/>
    </location>
</feature>
<reference evidence="2" key="1">
    <citation type="journal article" date="2023" name="Science">
        <title>Genome structures resolve the early diversification of teleost fishes.</title>
        <authorList>
            <person name="Parey E."/>
            <person name="Louis A."/>
            <person name="Montfort J."/>
            <person name="Bouchez O."/>
            <person name="Roques C."/>
            <person name="Iampietro C."/>
            <person name="Lluch J."/>
            <person name="Castinel A."/>
            <person name="Donnadieu C."/>
            <person name="Desvignes T."/>
            <person name="Floi Bucao C."/>
            <person name="Jouanno E."/>
            <person name="Wen M."/>
            <person name="Mejri S."/>
            <person name="Dirks R."/>
            <person name="Jansen H."/>
            <person name="Henkel C."/>
            <person name="Chen W.J."/>
            <person name="Zahm M."/>
            <person name="Cabau C."/>
            <person name="Klopp C."/>
            <person name="Thompson A.W."/>
            <person name="Robinson-Rechavi M."/>
            <person name="Braasch I."/>
            <person name="Lecointre G."/>
            <person name="Bobe J."/>
            <person name="Postlethwait J.H."/>
            <person name="Berthelot C."/>
            <person name="Roest Crollius H."/>
            <person name="Guiguen Y."/>
        </authorList>
    </citation>
    <scope>NUCLEOTIDE SEQUENCE</scope>
    <source>
        <strain evidence="2">NC1722</strain>
    </source>
</reference>
<evidence type="ECO:0000313" key="2">
    <source>
        <dbReference type="EMBL" id="KAJ8387746.1"/>
    </source>
</evidence>
<sequence length="97" mass="10761">MANPEEARADTPERSWRGRSVSPKLKDADETIVKSAFLWTVCAVSLSAFLCPQNPGAAQPSWRTRRTNWFGRFPVRPDRAAYRRGPGGTEAPDSSVL</sequence>
<name>A0AAD7W8C9_9TELE</name>
<evidence type="ECO:0000256" key="1">
    <source>
        <dbReference type="SAM" id="MobiDB-lite"/>
    </source>
</evidence>
<comment type="caution">
    <text evidence="2">The sequence shown here is derived from an EMBL/GenBank/DDBJ whole genome shotgun (WGS) entry which is preliminary data.</text>
</comment>
<evidence type="ECO:0000313" key="3">
    <source>
        <dbReference type="Proteomes" id="UP001221898"/>
    </source>
</evidence>
<protein>
    <submittedName>
        <fullName evidence="2">Uncharacterized protein</fullName>
    </submittedName>
</protein>
<dbReference type="Proteomes" id="UP001221898">
    <property type="component" value="Unassembled WGS sequence"/>
</dbReference>